<feature type="domain" description="Ras-GEF" evidence="5">
    <location>
        <begin position="238"/>
        <end position="503"/>
    </location>
</feature>
<dbReference type="PROSITE" id="PS50200">
    <property type="entry name" value="RA"/>
    <property type="match status" value="1"/>
</dbReference>
<dbReference type="InterPro" id="IPR008937">
    <property type="entry name" value="Ras-like_GEF"/>
</dbReference>
<dbReference type="Proteomes" id="UP001634394">
    <property type="component" value="Unassembled WGS sequence"/>
</dbReference>
<dbReference type="AlphaFoldDB" id="A0ABD3WF56"/>
<dbReference type="SMART" id="SM00147">
    <property type="entry name" value="RasGEF"/>
    <property type="match status" value="1"/>
</dbReference>
<dbReference type="InterPro" id="IPR000651">
    <property type="entry name" value="Ras-like_Gua-exchang_fac_N"/>
</dbReference>
<dbReference type="PROSITE" id="PS50009">
    <property type="entry name" value="RASGEF_CAT"/>
    <property type="match status" value="1"/>
</dbReference>
<dbReference type="SMART" id="SM00314">
    <property type="entry name" value="RA"/>
    <property type="match status" value="1"/>
</dbReference>
<dbReference type="SUPFAM" id="SSF48366">
    <property type="entry name" value="Ras GEF"/>
    <property type="match status" value="1"/>
</dbReference>
<accession>A0ABD3WF56</accession>
<evidence type="ECO:0000313" key="9">
    <source>
        <dbReference type="Proteomes" id="UP001634394"/>
    </source>
</evidence>
<evidence type="ECO:0000313" key="8">
    <source>
        <dbReference type="EMBL" id="KAL3871363.1"/>
    </source>
</evidence>
<dbReference type="PANTHER" id="PTHR23113:SF312">
    <property type="entry name" value="RAL GUANINE NUCLEOTIDE DISSOCIATION STIMULATOR-LIKE, ISOFORM E"/>
    <property type="match status" value="1"/>
</dbReference>
<evidence type="ECO:0000256" key="3">
    <source>
        <dbReference type="SAM" id="Coils"/>
    </source>
</evidence>
<name>A0ABD3WF56_SINWO</name>
<dbReference type="CDD" id="cd00153">
    <property type="entry name" value="RA_RalGDS_like"/>
    <property type="match status" value="1"/>
</dbReference>
<dbReference type="Gene3D" id="3.10.20.90">
    <property type="entry name" value="Phosphatidylinositol 3-kinase Catalytic Subunit, Chain A, domain 1"/>
    <property type="match status" value="1"/>
</dbReference>
<dbReference type="InterPro" id="IPR036964">
    <property type="entry name" value="RASGEF_cat_dom_sf"/>
</dbReference>
<gene>
    <name evidence="8" type="ORF">ACJMK2_039369</name>
</gene>
<dbReference type="CDD" id="cd06224">
    <property type="entry name" value="REM"/>
    <property type="match status" value="1"/>
</dbReference>
<feature type="region of interest" description="Disordered" evidence="4">
    <location>
        <begin position="551"/>
        <end position="571"/>
    </location>
</feature>
<reference evidence="8 9" key="1">
    <citation type="submission" date="2024-11" db="EMBL/GenBank/DDBJ databases">
        <title>Chromosome-level genome assembly of the freshwater bivalve Anodonta woodiana.</title>
        <authorList>
            <person name="Chen X."/>
        </authorList>
    </citation>
    <scope>NUCLEOTIDE SEQUENCE [LARGE SCALE GENOMIC DNA]</scope>
    <source>
        <strain evidence="8">MN2024</strain>
        <tissue evidence="8">Gills</tissue>
    </source>
</reference>
<proteinExistence type="predicted"/>
<evidence type="ECO:0000259" key="5">
    <source>
        <dbReference type="PROSITE" id="PS50009"/>
    </source>
</evidence>
<dbReference type="GO" id="GO:0005085">
    <property type="term" value="F:guanyl-nucleotide exchange factor activity"/>
    <property type="evidence" value="ECO:0007669"/>
    <property type="project" value="UniProtKB-KW"/>
</dbReference>
<dbReference type="InterPro" id="IPR000159">
    <property type="entry name" value="RA_dom"/>
</dbReference>
<dbReference type="SUPFAM" id="SSF54236">
    <property type="entry name" value="Ubiquitin-like"/>
    <property type="match status" value="1"/>
</dbReference>
<feature type="coiled-coil region" evidence="3">
    <location>
        <begin position="119"/>
        <end position="146"/>
    </location>
</feature>
<evidence type="ECO:0000259" key="7">
    <source>
        <dbReference type="PROSITE" id="PS50212"/>
    </source>
</evidence>
<dbReference type="PROSITE" id="PS50212">
    <property type="entry name" value="RASGEF_NTER"/>
    <property type="match status" value="1"/>
</dbReference>
<dbReference type="SMART" id="SM00229">
    <property type="entry name" value="RasGEFN"/>
    <property type="match status" value="1"/>
</dbReference>
<sequence>MELGRQDNQDDVTRFWREEREEGAVYHAYLKKVTYHTLAQVYTTYLKKVTYHTLAQPECEEGNEFSRLMWETQKIRVIKAGTLERLAESLITSKGELDSTFVNVFFATYRTYTTPEKVLQLLTERYKSLKNGKKDADSELNAIRQRAIKSVISVWFDTYPEDFREPPDYPCLHTLEQFAKNYVPDSDLAIRAQHKIEKFQKELAGKRDAGIGFNSFCEEVDQMILSDYHQPLNFGDIPNQHFAEQLTYRDAELFKRVVPHHCLGAVWARRTRKNGRGGTVAGSVLATIEQFNRVSLRVIATVLKHPDLKTSQRAKIIQKWIDIAHELRNLKNFSSLKAIISGLQAHSVYRLRKTWLALPKESLDLFEELSGIFSNENNQMVSRNLLMKEATAKFPEVDSSNKILRRRNIQKRQSWIEHGIVQGTVPYLGTFLTDLTMIDTAVPDMTEDNLINFDKRRKEFEVLAQIKLLQSASQIYHLEEDRHFWLWFDSVRVYDENESCELSIAIEPIQDSAGKMKKKSATMGHRPSKVDTNRFSLFMCGGMNFEDKSGLSSGASTLGDSPVSPTPGMSHSSSTSSLFSYDSDYSSPFKLSDGCVIKVGLESSPGPSTHVYKSIMLHNTDHTHTVIKRVLDKYDCKERPEDFSLLQILSDGEFLIPESANVFYAMNNSGDVSFVVRSKKAQEAINSHRKHGKIRLKKLSL</sequence>
<dbReference type="Gene3D" id="1.20.870.10">
    <property type="entry name" value="Son of sevenless (SoS) protein Chain: S domain 1"/>
    <property type="match status" value="1"/>
</dbReference>
<dbReference type="Gene3D" id="1.10.840.10">
    <property type="entry name" value="Ras guanine-nucleotide exchange factors catalytic domain"/>
    <property type="match status" value="1"/>
</dbReference>
<dbReference type="Pfam" id="PF00617">
    <property type="entry name" value="RasGEF"/>
    <property type="match status" value="1"/>
</dbReference>
<feature type="domain" description="Ras-associating" evidence="6">
    <location>
        <begin position="593"/>
        <end position="681"/>
    </location>
</feature>
<dbReference type="InterPro" id="IPR029071">
    <property type="entry name" value="Ubiquitin-like_domsf"/>
</dbReference>
<evidence type="ECO:0008006" key="10">
    <source>
        <dbReference type="Google" id="ProtNLM"/>
    </source>
</evidence>
<evidence type="ECO:0000256" key="4">
    <source>
        <dbReference type="SAM" id="MobiDB-lite"/>
    </source>
</evidence>
<organism evidence="8 9">
    <name type="scientific">Sinanodonta woodiana</name>
    <name type="common">Chinese pond mussel</name>
    <name type="synonym">Anodonta woodiana</name>
    <dbReference type="NCBI Taxonomy" id="1069815"/>
    <lineage>
        <taxon>Eukaryota</taxon>
        <taxon>Metazoa</taxon>
        <taxon>Spiralia</taxon>
        <taxon>Lophotrochozoa</taxon>
        <taxon>Mollusca</taxon>
        <taxon>Bivalvia</taxon>
        <taxon>Autobranchia</taxon>
        <taxon>Heteroconchia</taxon>
        <taxon>Palaeoheterodonta</taxon>
        <taxon>Unionida</taxon>
        <taxon>Unionoidea</taxon>
        <taxon>Unionidae</taxon>
        <taxon>Unioninae</taxon>
        <taxon>Sinanodonta</taxon>
    </lineage>
</organism>
<dbReference type="InterPro" id="IPR001895">
    <property type="entry name" value="RASGEF_cat_dom"/>
</dbReference>
<evidence type="ECO:0000259" key="6">
    <source>
        <dbReference type="PROSITE" id="PS50200"/>
    </source>
</evidence>
<dbReference type="Pfam" id="PF00618">
    <property type="entry name" value="RasGEF_N"/>
    <property type="match status" value="1"/>
</dbReference>
<keyword evidence="1 2" id="KW-0344">Guanine-nucleotide releasing factor</keyword>
<keyword evidence="9" id="KW-1185">Reference proteome</keyword>
<dbReference type="PROSITE" id="PS00720">
    <property type="entry name" value="RASGEF"/>
    <property type="match status" value="1"/>
</dbReference>
<dbReference type="Pfam" id="PF00788">
    <property type="entry name" value="RA"/>
    <property type="match status" value="1"/>
</dbReference>
<feature type="domain" description="N-terminal Ras-GEF" evidence="7">
    <location>
        <begin position="74"/>
        <end position="204"/>
    </location>
</feature>
<evidence type="ECO:0000256" key="1">
    <source>
        <dbReference type="ARBA" id="ARBA00022658"/>
    </source>
</evidence>
<comment type="caution">
    <text evidence="8">The sequence shown here is derived from an EMBL/GenBank/DDBJ whole genome shotgun (WGS) entry which is preliminary data.</text>
</comment>
<dbReference type="EMBL" id="JBJQND010000007">
    <property type="protein sequence ID" value="KAL3871363.1"/>
    <property type="molecule type" value="Genomic_DNA"/>
</dbReference>
<dbReference type="PANTHER" id="PTHR23113">
    <property type="entry name" value="GUANINE NUCLEOTIDE EXCHANGE FACTOR"/>
    <property type="match status" value="1"/>
</dbReference>
<dbReference type="InterPro" id="IPR019804">
    <property type="entry name" value="Ras_G-nucl-exch_fac_CS"/>
</dbReference>
<dbReference type="CDD" id="cd00155">
    <property type="entry name" value="RasGEF"/>
    <property type="match status" value="1"/>
</dbReference>
<keyword evidence="3" id="KW-0175">Coiled coil</keyword>
<dbReference type="InterPro" id="IPR023578">
    <property type="entry name" value="Ras_GEF_dom_sf"/>
</dbReference>
<protein>
    <recommendedName>
        <fullName evidence="10">Ral guanine nucleotide dissociation stimulator</fullName>
    </recommendedName>
</protein>
<evidence type="ECO:0000256" key="2">
    <source>
        <dbReference type="PROSITE-ProRule" id="PRU00168"/>
    </source>
</evidence>